<dbReference type="GO" id="GO:0006002">
    <property type="term" value="P:fructose 6-phosphate metabolic process"/>
    <property type="evidence" value="ECO:0007669"/>
    <property type="project" value="TreeGrafter"/>
</dbReference>
<reference evidence="15" key="1">
    <citation type="submission" date="2022-01" db="EMBL/GenBank/DDBJ databases">
        <authorList>
            <person name="King R."/>
        </authorList>
    </citation>
    <scope>NUCLEOTIDE SEQUENCE</scope>
</reference>
<dbReference type="InterPro" id="IPR000146">
    <property type="entry name" value="FBPase_class-1"/>
</dbReference>
<comment type="subunit">
    <text evidence="4">Homotetramer.</text>
</comment>
<dbReference type="GO" id="GO:0005986">
    <property type="term" value="P:sucrose biosynthetic process"/>
    <property type="evidence" value="ECO:0007669"/>
    <property type="project" value="TreeGrafter"/>
</dbReference>
<dbReference type="SUPFAM" id="SSF56655">
    <property type="entry name" value="Carbohydrate phosphatase"/>
    <property type="match status" value="1"/>
</dbReference>
<dbReference type="EC" id="3.1.3.11" evidence="5"/>
<dbReference type="Proteomes" id="UP001152798">
    <property type="component" value="Chromosome 7"/>
</dbReference>
<evidence type="ECO:0000259" key="13">
    <source>
        <dbReference type="Pfam" id="PF00316"/>
    </source>
</evidence>
<evidence type="ECO:0000256" key="1">
    <source>
        <dbReference type="ARBA" id="ARBA00001273"/>
    </source>
</evidence>
<keyword evidence="8" id="KW-0460">Magnesium</keyword>
<keyword evidence="16" id="KW-1185">Reference proteome</keyword>
<evidence type="ECO:0000256" key="7">
    <source>
        <dbReference type="ARBA" id="ARBA00022801"/>
    </source>
</evidence>
<evidence type="ECO:0000256" key="4">
    <source>
        <dbReference type="ARBA" id="ARBA00011881"/>
    </source>
</evidence>
<dbReference type="PANTHER" id="PTHR11556">
    <property type="entry name" value="FRUCTOSE-1,6-BISPHOSPHATASE-RELATED"/>
    <property type="match status" value="1"/>
</dbReference>
<dbReference type="Gene3D" id="3.30.540.10">
    <property type="entry name" value="Fructose-1,6-Bisphosphatase, subunit A, domain 1"/>
    <property type="match status" value="1"/>
</dbReference>
<dbReference type="GO" id="GO:0046872">
    <property type="term" value="F:metal ion binding"/>
    <property type="evidence" value="ECO:0007669"/>
    <property type="project" value="UniProtKB-KW"/>
</dbReference>
<dbReference type="EMBL" id="OV725083">
    <property type="protein sequence ID" value="CAH1407860.1"/>
    <property type="molecule type" value="Genomic_DNA"/>
</dbReference>
<dbReference type="GO" id="GO:0005829">
    <property type="term" value="C:cytosol"/>
    <property type="evidence" value="ECO:0007669"/>
    <property type="project" value="TreeGrafter"/>
</dbReference>
<dbReference type="OrthoDB" id="6621482at2759"/>
<comment type="cofactor">
    <cofactor evidence="2">
        <name>Mg(2+)</name>
        <dbReference type="ChEBI" id="CHEBI:18420"/>
    </cofactor>
</comment>
<evidence type="ECO:0000256" key="2">
    <source>
        <dbReference type="ARBA" id="ARBA00001946"/>
    </source>
</evidence>
<proteinExistence type="inferred from homology"/>
<keyword evidence="7 12" id="KW-0378">Hydrolase</keyword>
<protein>
    <recommendedName>
        <fullName evidence="5">fructose-bisphosphatase</fullName>
        <ecNumber evidence="5">3.1.3.11</ecNumber>
    </recommendedName>
    <alternativeName>
        <fullName evidence="11">D-fructose-1,6-bisphosphate 1-phosphohydrolase</fullName>
    </alternativeName>
</protein>
<organism evidence="15 16">
    <name type="scientific">Nezara viridula</name>
    <name type="common">Southern green stink bug</name>
    <name type="synonym">Cimex viridulus</name>
    <dbReference type="NCBI Taxonomy" id="85310"/>
    <lineage>
        <taxon>Eukaryota</taxon>
        <taxon>Metazoa</taxon>
        <taxon>Ecdysozoa</taxon>
        <taxon>Arthropoda</taxon>
        <taxon>Hexapoda</taxon>
        <taxon>Insecta</taxon>
        <taxon>Pterygota</taxon>
        <taxon>Neoptera</taxon>
        <taxon>Paraneoptera</taxon>
        <taxon>Hemiptera</taxon>
        <taxon>Heteroptera</taxon>
        <taxon>Panheteroptera</taxon>
        <taxon>Pentatomomorpha</taxon>
        <taxon>Pentatomoidea</taxon>
        <taxon>Pentatomidae</taxon>
        <taxon>Pentatominae</taxon>
        <taxon>Nezara</taxon>
    </lineage>
</organism>
<name>A0A9P0MWQ9_NEZVI</name>
<evidence type="ECO:0000256" key="8">
    <source>
        <dbReference type="ARBA" id="ARBA00022842"/>
    </source>
</evidence>
<dbReference type="InterPro" id="IPR028343">
    <property type="entry name" value="FBPtase"/>
</dbReference>
<dbReference type="GO" id="GO:0006000">
    <property type="term" value="P:fructose metabolic process"/>
    <property type="evidence" value="ECO:0007669"/>
    <property type="project" value="TreeGrafter"/>
</dbReference>
<comment type="catalytic activity">
    <reaction evidence="1">
        <text>beta-D-fructose 1,6-bisphosphate + H2O = beta-D-fructose 6-phosphate + phosphate</text>
        <dbReference type="Rhea" id="RHEA:11064"/>
        <dbReference type="ChEBI" id="CHEBI:15377"/>
        <dbReference type="ChEBI" id="CHEBI:32966"/>
        <dbReference type="ChEBI" id="CHEBI:43474"/>
        <dbReference type="ChEBI" id="CHEBI:57634"/>
        <dbReference type="EC" id="3.1.3.11"/>
    </reaction>
</comment>
<dbReference type="AlphaFoldDB" id="A0A9P0MWQ9"/>
<evidence type="ECO:0000313" key="15">
    <source>
        <dbReference type="EMBL" id="CAH1407860.1"/>
    </source>
</evidence>
<dbReference type="InterPro" id="IPR033391">
    <property type="entry name" value="FBPase_N"/>
</dbReference>
<comment type="similarity">
    <text evidence="3 12">Belongs to the FBPase class 1 family.</text>
</comment>
<keyword evidence="6" id="KW-0479">Metal-binding</keyword>
<dbReference type="Pfam" id="PF18913">
    <property type="entry name" value="FBPase_C"/>
    <property type="match status" value="1"/>
</dbReference>
<evidence type="ECO:0000256" key="12">
    <source>
        <dbReference type="RuleBase" id="RU000508"/>
    </source>
</evidence>
<keyword evidence="9 12" id="KW-0119">Carbohydrate metabolism</keyword>
<accession>A0A9P0MWQ9</accession>
<evidence type="ECO:0000256" key="11">
    <source>
        <dbReference type="ARBA" id="ARBA00032973"/>
    </source>
</evidence>
<dbReference type="GO" id="GO:0042132">
    <property type="term" value="F:fructose 1,6-bisphosphate 1-phosphatase activity"/>
    <property type="evidence" value="ECO:0007669"/>
    <property type="project" value="UniProtKB-EC"/>
</dbReference>
<sequence>MDSIFNEIFTHVLDTEVAELISLSEFIYFNQRDNPISNTPEFMKLMLTLESVVKGSAHLVKASNIIEKRAAEDLELEREEMFGSDSSEPDSCISHISSDLLDDGEDFICNIGSNPNLAAGQKQRSVCSGASSRTQSVFFKDEWGQTIAERLNTVFVDYFADSSTTSLIASEMDKTFMLIDKEKRGSYVLYYSPLDCPYNVYYGSTCGSMFSFVKKTDYKFKQYLNMENALLPGTYVDCAGYVIYGCSTVLTLGIRNAGVHQFTLDANLGMFIMTATNMRTPIKGKIYTIDESSSLSWNQVVAEYIDQKKKEEERLDYYQTGSVVSTLHYIIKEGGIFIDPASEGYKHGQTPLLFTAIPMAFLMKECGGECYGGNGLQNVLEMFPQTLHETIPVFFGSKKDVEGLKDMFRKYYESAH</sequence>
<dbReference type="Gene3D" id="3.40.190.80">
    <property type="match status" value="1"/>
</dbReference>
<dbReference type="PANTHER" id="PTHR11556:SF1">
    <property type="entry name" value="FRUCTOSE-BISPHOSPHATASE"/>
    <property type="match status" value="1"/>
</dbReference>
<evidence type="ECO:0000256" key="5">
    <source>
        <dbReference type="ARBA" id="ARBA00013093"/>
    </source>
</evidence>
<dbReference type="PRINTS" id="PR00115">
    <property type="entry name" value="F16BPHPHTASE"/>
</dbReference>
<dbReference type="Pfam" id="PF00316">
    <property type="entry name" value="FBPase"/>
    <property type="match status" value="1"/>
</dbReference>
<evidence type="ECO:0000256" key="6">
    <source>
        <dbReference type="ARBA" id="ARBA00022723"/>
    </source>
</evidence>
<evidence type="ECO:0000259" key="14">
    <source>
        <dbReference type="Pfam" id="PF18913"/>
    </source>
</evidence>
<evidence type="ECO:0000256" key="10">
    <source>
        <dbReference type="ARBA" id="ARBA00024331"/>
    </source>
</evidence>
<feature type="domain" description="Fructose-1-6-bisphosphatase class 1 C-terminal" evidence="14">
    <location>
        <begin position="282"/>
        <end position="407"/>
    </location>
</feature>
<evidence type="ECO:0000256" key="9">
    <source>
        <dbReference type="ARBA" id="ARBA00023277"/>
    </source>
</evidence>
<dbReference type="InterPro" id="IPR044015">
    <property type="entry name" value="FBPase_C_dom"/>
</dbReference>
<comment type="pathway">
    <text evidence="10">Carbohydrate biosynthesis.</text>
</comment>
<gene>
    <name evidence="15" type="ORF">NEZAVI_LOCUS15492</name>
</gene>
<feature type="domain" description="Fructose-1-6-bisphosphatase class I N-terminal" evidence="13">
    <location>
        <begin position="152"/>
        <end position="274"/>
    </location>
</feature>
<evidence type="ECO:0000256" key="3">
    <source>
        <dbReference type="ARBA" id="ARBA00010941"/>
    </source>
</evidence>
<evidence type="ECO:0000313" key="16">
    <source>
        <dbReference type="Proteomes" id="UP001152798"/>
    </source>
</evidence>
<dbReference type="GO" id="GO:0006094">
    <property type="term" value="P:gluconeogenesis"/>
    <property type="evidence" value="ECO:0007669"/>
    <property type="project" value="TreeGrafter"/>
</dbReference>
<dbReference type="GO" id="GO:0030388">
    <property type="term" value="P:fructose 1,6-bisphosphate metabolic process"/>
    <property type="evidence" value="ECO:0007669"/>
    <property type="project" value="TreeGrafter"/>
</dbReference>